<keyword evidence="4" id="KW-1185">Reference proteome</keyword>
<dbReference type="InterPro" id="IPR029058">
    <property type="entry name" value="AB_hydrolase_fold"/>
</dbReference>
<evidence type="ECO:0000313" key="4">
    <source>
        <dbReference type="Proteomes" id="UP000437017"/>
    </source>
</evidence>
<evidence type="ECO:0000256" key="2">
    <source>
        <dbReference type="SAM" id="MobiDB-lite"/>
    </source>
</evidence>
<reference evidence="3 4" key="1">
    <citation type="journal article" date="2019" name="PLoS ONE">
        <title>Genomic analyses reveal an absence of contemporary introgressive admixture between fin whales and blue whales, despite known hybrids.</title>
        <authorList>
            <person name="Westbury M.V."/>
            <person name="Petersen B."/>
            <person name="Lorenzen E.D."/>
        </authorList>
    </citation>
    <scope>NUCLEOTIDE SEQUENCE [LARGE SCALE GENOMIC DNA]</scope>
    <source>
        <strain evidence="3">FinWhale-01</strain>
    </source>
</reference>
<dbReference type="EMBL" id="SGJD01000443">
    <property type="protein sequence ID" value="KAB0405170.1"/>
    <property type="molecule type" value="Genomic_DNA"/>
</dbReference>
<dbReference type="Pfam" id="PF03096">
    <property type="entry name" value="Ndr"/>
    <property type="match status" value="1"/>
</dbReference>
<evidence type="ECO:0000313" key="3">
    <source>
        <dbReference type="EMBL" id="KAB0405170.1"/>
    </source>
</evidence>
<evidence type="ECO:0000256" key="1">
    <source>
        <dbReference type="ARBA" id="ARBA00005598"/>
    </source>
</evidence>
<name>A0A6A1QBH1_BALPH</name>
<dbReference type="OrthoDB" id="741027at2759"/>
<dbReference type="SUPFAM" id="SSF53474">
    <property type="entry name" value="alpha/beta-Hydrolases"/>
    <property type="match status" value="1"/>
</dbReference>
<dbReference type="Gene3D" id="3.40.50.1820">
    <property type="entry name" value="alpha/beta hydrolase"/>
    <property type="match status" value="1"/>
</dbReference>
<protein>
    <submittedName>
        <fullName evidence="3">Uncharacterized protein</fullName>
    </submittedName>
</protein>
<dbReference type="PANTHER" id="PTHR11034">
    <property type="entry name" value="N-MYC DOWNSTREAM REGULATED"/>
    <property type="match status" value="1"/>
</dbReference>
<feature type="compositionally biased region" description="Basic and acidic residues" evidence="2">
    <location>
        <begin position="9"/>
        <end position="25"/>
    </location>
</feature>
<dbReference type="InterPro" id="IPR004142">
    <property type="entry name" value="NDRG"/>
</dbReference>
<accession>A0A6A1QBH1</accession>
<sequence>MGDVTNEQDMTKHASRAGDSRVMSRELQDVDLAEVKPLVEKGEARLCVSPQEQDIETLHGSIHVTLCGTPKGNRPVILTYHDIGMNHKTCYNPLFNSEDMQEITQHFAVCHVDAPGQQDSAASFPTGYMYPSMDQLAEMLPGVLHQFGLKSIIGMGTGAGAYILTRFALNNPEMVEGLVLINVNPCAEGWMDWAASKVRLGAWVGQGVSQSAEGQVFLTLPGGQNARDLS</sequence>
<organism evidence="3 4">
    <name type="scientific">Balaenoptera physalus</name>
    <name type="common">Fin whale</name>
    <name type="synonym">Balaena physalus</name>
    <dbReference type="NCBI Taxonomy" id="9770"/>
    <lineage>
        <taxon>Eukaryota</taxon>
        <taxon>Metazoa</taxon>
        <taxon>Chordata</taxon>
        <taxon>Craniata</taxon>
        <taxon>Vertebrata</taxon>
        <taxon>Euteleostomi</taxon>
        <taxon>Mammalia</taxon>
        <taxon>Eutheria</taxon>
        <taxon>Laurasiatheria</taxon>
        <taxon>Artiodactyla</taxon>
        <taxon>Whippomorpha</taxon>
        <taxon>Cetacea</taxon>
        <taxon>Mysticeti</taxon>
        <taxon>Balaenopteridae</taxon>
        <taxon>Balaenoptera</taxon>
    </lineage>
</organism>
<gene>
    <name evidence="3" type="ORF">E2I00_015300</name>
</gene>
<comment type="similarity">
    <text evidence="1">Belongs to the NDRG family.</text>
</comment>
<comment type="caution">
    <text evidence="3">The sequence shown here is derived from an EMBL/GenBank/DDBJ whole genome shotgun (WGS) entry which is preliminary data.</text>
</comment>
<dbReference type="AlphaFoldDB" id="A0A6A1QBH1"/>
<proteinExistence type="inferred from homology"/>
<dbReference type="Proteomes" id="UP000437017">
    <property type="component" value="Unassembled WGS sequence"/>
</dbReference>
<feature type="region of interest" description="Disordered" evidence="2">
    <location>
        <begin position="1"/>
        <end position="25"/>
    </location>
</feature>